<proteinExistence type="predicted"/>
<organism evidence="2 3">
    <name type="scientific">Burkholderia stabilis</name>
    <dbReference type="NCBI Taxonomy" id="95485"/>
    <lineage>
        <taxon>Bacteria</taxon>
        <taxon>Pseudomonadati</taxon>
        <taxon>Pseudomonadota</taxon>
        <taxon>Betaproteobacteria</taxon>
        <taxon>Burkholderiales</taxon>
        <taxon>Burkholderiaceae</taxon>
        <taxon>Burkholderia</taxon>
        <taxon>Burkholderia cepacia complex</taxon>
    </lineage>
</organism>
<reference evidence="2 3" key="1">
    <citation type="journal article" date="2017" name="Genome Announc.">
        <title>Complete Genome Sequence of Burkholderia stabilis FERMP-21014.</title>
        <authorList>
            <person name="Konishi K."/>
            <person name="Kumagai T."/>
            <person name="Sakasegawa S."/>
            <person name="Tamura T."/>
        </authorList>
    </citation>
    <scope>NUCLEOTIDE SEQUENCE [LARGE SCALE GENOMIC DNA]</scope>
    <source>
        <strain evidence="2 3">FERMP-21014</strain>
    </source>
</reference>
<sequence>MLTDPAEYGDARGATPDRLRTAAWLQYLIERLDAAACVATAGDAGDTTVGASHAIRMRAGASLSRDAAAVLHRLVPWIATDGGGCACDPTDPLGACSHVPSAQQLAEAERCCPGSRAVFETAHGVIDACTFDDPDVGWAALARIAGGVECNDDAGECTADETDGQGEPPLAKNLREKLAVIAATSAETSARPGAIIDAIVLRACGPRDDASRIDEMAALAMFSAVLAAGNGISVAAYGDQHNLVARAIRTHRADLASVDGLLAALSVCRLDRLVGAGSFWAYYLLAGIVIAAPEVVREIGRRFHGDTWQAWLDHVLAWPMVSRFGPNEDVAFERLRDAMSLTSRWNPIVRAKRMRTRAVVTARFGEDAGKADRPAAVGETKRNNPRAITRTR</sequence>
<evidence type="ECO:0000256" key="1">
    <source>
        <dbReference type="SAM" id="MobiDB-lite"/>
    </source>
</evidence>
<evidence type="ECO:0000313" key="3">
    <source>
        <dbReference type="Proteomes" id="UP000218432"/>
    </source>
</evidence>
<dbReference type="Proteomes" id="UP000218432">
    <property type="component" value="Chromosome 2"/>
</dbReference>
<dbReference type="RefSeq" id="WP_231944122.1">
    <property type="nucleotide sequence ID" value="NZ_AP018112.1"/>
</dbReference>
<accession>A0A1Y1BLN8</accession>
<feature type="region of interest" description="Disordered" evidence="1">
    <location>
        <begin position="371"/>
        <end position="392"/>
    </location>
</feature>
<protein>
    <submittedName>
        <fullName evidence="2">Uncharacterized protein</fullName>
    </submittedName>
</protein>
<gene>
    <name evidence="2" type="ORF">BSFP_038160</name>
</gene>
<name>A0A1Y1BLN8_9BURK</name>
<evidence type="ECO:0000313" key="2">
    <source>
        <dbReference type="EMBL" id="BAX60950.1"/>
    </source>
</evidence>
<dbReference type="AlphaFoldDB" id="A0A1Y1BLN8"/>
<dbReference type="EMBL" id="AP018112">
    <property type="protein sequence ID" value="BAX60950.1"/>
    <property type="molecule type" value="Genomic_DNA"/>
</dbReference>